<evidence type="ECO:0000313" key="1">
    <source>
        <dbReference type="EMBL" id="RIA64990.1"/>
    </source>
</evidence>
<dbReference type="AlphaFoldDB" id="A0A397QTR8"/>
<dbReference type="InParanoid" id="A0A397QTR8"/>
<name>A0A397QTR8_9MOLU</name>
<comment type="caution">
    <text evidence="1">The sequence shown here is derived from an EMBL/GenBank/DDBJ whole genome shotgun (WGS) entry which is preliminary data.</text>
</comment>
<reference evidence="1 2" key="1">
    <citation type="submission" date="2018-08" db="EMBL/GenBank/DDBJ databases">
        <title>Genomic Encyclopedia of Archaeal and Bacterial Type Strains, Phase II (KMG-II): from individual species to whole genera.</title>
        <authorList>
            <person name="Goeker M."/>
        </authorList>
    </citation>
    <scope>NUCLEOTIDE SEQUENCE [LARGE SCALE GENOMIC DNA]</scope>
    <source>
        <strain evidence="1 2">ATCC 27112</strain>
    </source>
</reference>
<evidence type="ECO:0000313" key="2">
    <source>
        <dbReference type="Proteomes" id="UP000266506"/>
    </source>
</evidence>
<dbReference type="RefSeq" id="WP_119016772.1">
    <property type="nucleotide sequence ID" value="NZ_QXEV01000026.1"/>
</dbReference>
<keyword evidence="2" id="KW-1185">Reference proteome</keyword>
<proteinExistence type="predicted"/>
<protein>
    <submittedName>
        <fullName evidence="1">Uncharacterized protein</fullName>
    </submittedName>
</protein>
<sequence>MEEIKRIIFSGFSSTFSSFYSDSFIIDRDGTLSYTGIVDGNNYSWEAKTKSEGFQLLFSSLVIELYQQNMEQIVKDSTLDGYKIEIVTIEDSHFIYTFYGLMEENNHSNIRNLLSEFIPIYEELPLYMESKEENQEEVYLES</sequence>
<accession>A0A397QTR8</accession>
<organism evidence="1 2">
    <name type="scientific">Anaeroplasma bactoclasticum</name>
    <dbReference type="NCBI Taxonomy" id="2088"/>
    <lineage>
        <taxon>Bacteria</taxon>
        <taxon>Bacillati</taxon>
        <taxon>Mycoplasmatota</taxon>
        <taxon>Mollicutes</taxon>
        <taxon>Anaeroplasmatales</taxon>
        <taxon>Anaeroplasmataceae</taxon>
        <taxon>Anaeroplasma</taxon>
    </lineage>
</organism>
<gene>
    <name evidence="1" type="ORF">EI71_01688</name>
</gene>
<dbReference type="Proteomes" id="UP000266506">
    <property type="component" value="Unassembled WGS sequence"/>
</dbReference>
<dbReference type="EMBL" id="QXEV01000026">
    <property type="protein sequence ID" value="RIA64990.1"/>
    <property type="molecule type" value="Genomic_DNA"/>
</dbReference>